<proteinExistence type="predicted"/>
<dbReference type="OrthoDB" id="2016421at2759"/>
<comment type="caution">
    <text evidence="1">The sequence shown here is derived from an EMBL/GenBank/DDBJ whole genome shotgun (WGS) entry which is preliminary data.</text>
</comment>
<dbReference type="Proteomes" id="UP000797356">
    <property type="component" value="Chromosome 4"/>
</dbReference>
<protein>
    <submittedName>
        <fullName evidence="1">Uncharacterized protein</fullName>
    </submittedName>
</protein>
<dbReference type="EMBL" id="CM017875">
    <property type="protein sequence ID" value="KAG1338679.1"/>
    <property type="molecule type" value="Genomic_DNA"/>
</dbReference>
<keyword evidence="2" id="KW-1185">Reference proteome</keyword>
<dbReference type="PANTHER" id="PTHR36354">
    <property type="entry name" value="IMPORT INNER MEMBRANE TRANSLOCASE SUBUNIT"/>
    <property type="match status" value="1"/>
</dbReference>
<reference evidence="1" key="2">
    <citation type="submission" date="2019-07" db="EMBL/GenBank/DDBJ databases">
        <authorList>
            <person name="Yang Y."/>
            <person name="Bocs S."/>
            <person name="Baudouin L."/>
        </authorList>
    </citation>
    <scope>NUCLEOTIDE SEQUENCE</scope>
    <source>
        <tissue evidence="1">Spear leaf of Hainan Tall coconut</tissue>
    </source>
</reference>
<organism evidence="1 2">
    <name type="scientific">Cocos nucifera</name>
    <name type="common">Coconut palm</name>
    <dbReference type="NCBI Taxonomy" id="13894"/>
    <lineage>
        <taxon>Eukaryota</taxon>
        <taxon>Viridiplantae</taxon>
        <taxon>Streptophyta</taxon>
        <taxon>Embryophyta</taxon>
        <taxon>Tracheophyta</taxon>
        <taxon>Spermatophyta</taxon>
        <taxon>Magnoliopsida</taxon>
        <taxon>Liliopsida</taxon>
        <taxon>Arecaceae</taxon>
        <taxon>Arecoideae</taxon>
        <taxon>Cocoseae</taxon>
        <taxon>Attaleinae</taxon>
        <taxon>Cocos</taxon>
    </lineage>
</organism>
<name>A0A8K0I6R5_COCNU</name>
<dbReference type="AlphaFoldDB" id="A0A8K0I6R5"/>
<dbReference type="PANTHER" id="PTHR36354:SF2">
    <property type="entry name" value="IMPORT INNER MEMBRANE TRANSLOCASE SUBUNIT"/>
    <property type="match status" value="1"/>
</dbReference>
<gene>
    <name evidence="1" type="ORF">COCNU_04G009850</name>
</gene>
<evidence type="ECO:0000313" key="2">
    <source>
        <dbReference type="Proteomes" id="UP000797356"/>
    </source>
</evidence>
<sequence>MNPTGGEVREEFGRRRSSEGVWLPMAMWKLNTSAGILDVMGASLTGTVVRTNVMSGGGPRLKNFKLKFGGKRCFLIFPIEGSERKGPYDVKLLAVDMPMASGPDQRLFLAGDEKEYQVGRGLISELRGPIAKAMAAEKE</sequence>
<accession>A0A8K0I6R5</accession>
<evidence type="ECO:0000313" key="1">
    <source>
        <dbReference type="EMBL" id="KAG1338679.1"/>
    </source>
</evidence>
<reference evidence="1" key="1">
    <citation type="journal article" date="2017" name="Gigascience">
        <title>The genome draft of coconut (Cocos nucifera).</title>
        <authorList>
            <person name="Xiao Y."/>
            <person name="Xu P."/>
            <person name="Fan H."/>
            <person name="Baudouin L."/>
            <person name="Xia W."/>
            <person name="Bocs S."/>
            <person name="Xu J."/>
            <person name="Li Q."/>
            <person name="Guo A."/>
            <person name="Zhou L."/>
            <person name="Li J."/>
            <person name="Wu Y."/>
            <person name="Ma Z."/>
            <person name="Armero A."/>
            <person name="Issali A.E."/>
            <person name="Liu N."/>
            <person name="Peng M."/>
            <person name="Yang Y."/>
        </authorList>
    </citation>
    <scope>NUCLEOTIDE SEQUENCE</scope>
    <source>
        <tissue evidence="1">Spear leaf of Hainan Tall coconut</tissue>
    </source>
</reference>